<sequence length="63" mass="6989">MNILESILAAVLVLFVVLLYGFTAVLGAMGKSPVRLKDEPPEEWVVVDGKRRKLHKTRAVANE</sequence>
<keyword evidence="1" id="KW-0812">Transmembrane</keyword>
<organism evidence="2">
    <name type="scientific">marine sediment metagenome</name>
    <dbReference type="NCBI Taxonomy" id="412755"/>
    <lineage>
        <taxon>unclassified sequences</taxon>
        <taxon>metagenomes</taxon>
        <taxon>ecological metagenomes</taxon>
    </lineage>
</organism>
<reference evidence="2" key="1">
    <citation type="journal article" date="2015" name="Nature">
        <title>Complex archaea that bridge the gap between prokaryotes and eukaryotes.</title>
        <authorList>
            <person name="Spang A."/>
            <person name="Saw J.H."/>
            <person name="Jorgensen S.L."/>
            <person name="Zaremba-Niedzwiedzka K."/>
            <person name="Martijn J."/>
            <person name="Lind A.E."/>
            <person name="van Eijk R."/>
            <person name="Schleper C."/>
            <person name="Guy L."/>
            <person name="Ettema T.J."/>
        </authorList>
    </citation>
    <scope>NUCLEOTIDE SEQUENCE</scope>
</reference>
<feature type="transmembrane region" description="Helical" evidence="1">
    <location>
        <begin position="6"/>
        <end position="28"/>
    </location>
</feature>
<dbReference type="EMBL" id="LAZR01030032">
    <property type="protein sequence ID" value="KKL57821.1"/>
    <property type="molecule type" value="Genomic_DNA"/>
</dbReference>
<comment type="caution">
    <text evidence="2">The sequence shown here is derived from an EMBL/GenBank/DDBJ whole genome shotgun (WGS) entry which is preliminary data.</text>
</comment>
<accession>A0A0F9DVT9</accession>
<protein>
    <submittedName>
        <fullName evidence="2">Uncharacterized protein</fullName>
    </submittedName>
</protein>
<keyword evidence="1" id="KW-1133">Transmembrane helix</keyword>
<proteinExistence type="predicted"/>
<gene>
    <name evidence="2" type="ORF">LCGC14_2231590</name>
</gene>
<keyword evidence="1" id="KW-0472">Membrane</keyword>
<name>A0A0F9DVT9_9ZZZZ</name>
<dbReference type="AlphaFoldDB" id="A0A0F9DVT9"/>
<evidence type="ECO:0000313" key="2">
    <source>
        <dbReference type="EMBL" id="KKL57821.1"/>
    </source>
</evidence>
<evidence type="ECO:0000256" key="1">
    <source>
        <dbReference type="SAM" id="Phobius"/>
    </source>
</evidence>